<evidence type="ECO:0000256" key="1">
    <source>
        <dbReference type="ARBA" id="ARBA00008987"/>
    </source>
</evidence>
<dbReference type="GO" id="GO:0005737">
    <property type="term" value="C:cytoplasm"/>
    <property type="evidence" value="ECO:0007669"/>
    <property type="project" value="TreeGrafter"/>
</dbReference>
<evidence type="ECO:0000313" key="7">
    <source>
        <dbReference type="EMBL" id="RJK98176.1"/>
    </source>
</evidence>
<evidence type="ECO:0000256" key="2">
    <source>
        <dbReference type="ARBA" id="ARBA00022448"/>
    </source>
</evidence>
<keyword evidence="2" id="KW-0813">Transport</keyword>
<comment type="caution">
    <text evidence="7">The sequence shown here is derived from an EMBL/GenBank/DDBJ whole genome shotgun (WGS) entry which is preliminary data.</text>
</comment>
<dbReference type="Gene3D" id="3.40.30.10">
    <property type="entry name" value="Glutaredoxin"/>
    <property type="match status" value="1"/>
</dbReference>
<dbReference type="PROSITE" id="PS00194">
    <property type="entry name" value="THIOREDOXIN_1"/>
    <property type="match status" value="1"/>
</dbReference>
<dbReference type="InterPro" id="IPR011990">
    <property type="entry name" value="TPR-like_helical_dom_sf"/>
</dbReference>
<keyword evidence="5" id="KW-0676">Redox-active center</keyword>
<dbReference type="GO" id="GO:0006950">
    <property type="term" value="P:response to stress"/>
    <property type="evidence" value="ECO:0007669"/>
    <property type="project" value="UniProtKB-ARBA"/>
</dbReference>
<dbReference type="Pfam" id="PF14561">
    <property type="entry name" value="TPR_20"/>
    <property type="match status" value="1"/>
</dbReference>
<proteinExistence type="inferred from homology"/>
<keyword evidence="4" id="KW-1015">Disulfide bond</keyword>
<dbReference type="AlphaFoldDB" id="A0A3A3ZAR1"/>
<dbReference type="SUPFAM" id="SSF52833">
    <property type="entry name" value="Thioredoxin-like"/>
    <property type="match status" value="1"/>
</dbReference>
<dbReference type="RefSeq" id="WP_119949102.1">
    <property type="nucleotide sequence ID" value="NZ_QZEZ01000001.1"/>
</dbReference>
<keyword evidence="8" id="KW-1185">Reference proteome</keyword>
<protein>
    <submittedName>
        <fullName evidence="7">Co-chaperone YbbN</fullName>
    </submittedName>
</protein>
<dbReference type="Proteomes" id="UP000265614">
    <property type="component" value="Unassembled WGS sequence"/>
</dbReference>
<evidence type="ECO:0000259" key="6">
    <source>
        <dbReference type="PROSITE" id="PS51352"/>
    </source>
</evidence>
<comment type="similarity">
    <text evidence="1">Belongs to the thioredoxin family.</text>
</comment>
<dbReference type="InterPro" id="IPR036249">
    <property type="entry name" value="Thioredoxin-like_sf"/>
</dbReference>
<dbReference type="PANTHER" id="PTHR45663:SF11">
    <property type="entry name" value="GEO12009P1"/>
    <property type="match status" value="1"/>
</dbReference>
<dbReference type="OrthoDB" id="5181746at2"/>
<dbReference type="InterPro" id="IPR013766">
    <property type="entry name" value="Thioredoxin_domain"/>
</dbReference>
<dbReference type="EMBL" id="QZEZ01000001">
    <property type="protein sequence ID" value="RJK98176.1"/>
    <property type="molecule type" value="Genomic_DNA"/>
</dbReference>
<name>A0A3A3ZAR1_9ACTN</name>
<dbReference type="PANTHER" id="PTHR45663">
    <property type="entry name" value="GEO12009P1"/>
    <property type="match status" value="1"/>
</dbReference>
<dbReference type="GO" id="GO:0015035">
    <property type="term" value="F:protein-disulfide reductase activity"/>
    <property type="evidence" value="ECO:0007669"/>
    <property type="project" value="TreeGrafter"/>
</dbReference>
<evidence type="ECO:0000256" key="3">
    <source>
        <dbReference type="ARBA" id="ARBA00022982"/>
    </source>
</evidence>
<keyword evidence="3" id="KW-0249">Electron transport</keyword>
<dbReference type="PROSITE" id="PS51352">
    <property type="entry name" value="THIOREDOXIN_2"/>
    <property type="match status" value="1"/>
</dbReference>
<dbReference type="CDD" id="cd02956">
    <property type="entry name" value="ybbN"/>
    <property type="match status" value="1"/>
</dbReference>
<evidence type="ECO:0000256" key="5">
    <source>
        <dbReference type="ARBA" id="ARBA00023284"/>
    </source>
</evidence>
<feature type="domain" description="Thioredoxin" evidence="6">
    <location>
        <begin position="23"/>
        <end position="155"/>
    </location>
</feature>
<evidence type="ECO:0000256" key="4">
    <source>
        <dbReference type="ARBA" id="ARBA00023157"/>
    </source>
</evidence>
<dbReference type="Pfam" id="PF00085">
    <property type="entry name" value="Thioredoxin"/>
    <property type="match status" value="1"/>
</dbReference>
<dbReference type="InterPro" id="IPR017937">
    <property type="entry name" value="Thioredoxin_CS"/>
</dbReference>
<sequence length="316" mass="32492">MTTPSNFNAYGAVDLSALAARAQAASRPAPAAAGGGAVGGAGAAGAGVVVDVTEATFEAEVIQRSMTVPVVVDLWADWCGPCKQLSPILERLAIADGGRWVLAKVDVDAEQRIGAAFQVQSIPAVYAVLRGQPVPLFQGALPEPQVRQYLDELLRIAAENGVSGTVAPGGAPEAPAEPPSDPRFDAAYDAVERGDWAAARAAYQQVLAQAPADPEAAAGLAQVDLMERTESVDPAAVLAAAGAAPDDVAAQTLAADVELLQGDVEGGFRRLVETVRRSSGADRDAARAHLLSLFNVVGSEDPRVARARTLLANALF</sequence>
<gene>
    <name evidence="7" type="ORF">D5H78_04515</name>
</gene>
<evidence type="ECO:0000313" key="8">
    <source>
        <dbReference type="Proteomes" id="UP000265614"/>
    </source>
</evidence>
<organism evidence="7 8">
    <name type="scientific">Vallicoccus soli</name>
    <dbReference type="NCBI Taxonomy" id="2339232"/>
    <lineage>
        <taxon>Bacteria</taxon>
        <taxon>Bacillati</taxon>
        <taxon>Actinomycetota</taxon>
        <taxon>Actinomycetes</taxon>
        <taxon>Motilibacterales</taxon>
        <taxon>Vallicoccaceae</taxon>
        <taxon>Vallicoccus</taxon>
    </lineage>
</organism>
<reference evidence="7 8" key="1">
    <citation type="submission" date="2018-09" db="EMBL/GenBank/DDBJ databases">
        <title>YIM 75000 draft genome.</title>
        <authorList>
            <person name="Tang S."/>
            <person name="Feng Y."/>
        </authorList>
    </citation>
    <scope>NUCLEOTIDE SEQUENCE [LARGE SCALE GENOMIC DNA]</scope>
    <source>
        <strain evidence="7 8">YIM 75000</strain>
    </source>
</reference>
<dbReference type="Gene3D" id="1.25.40.10">
    <property type="entry name" value="Tetratricopeptide repeat domain"/>
    <property type="match status" value="1"/>
</dbReference>
<accession>A0A3A3ZAR1</accession>